<keyword evidence="3" id="KW-0808">Transferase</keyword>
<dbReference type="InterPro" id="IPR054597">
    <property type="entry name" value="FeeM_cat"/>
</dbReference>
<evidence type="ECO:0000313" key="7">
    <source>
        <dbReference type="Proteomes" id="UP000288623"/>
    </source>
</evidence>
<evidence type="ECO:0000256" key="3">
    <source>
        <dbReference type="ARBA" id="ARBA00022679"/>
    </source>
</evidence>
<keyword evidence="7" id="KW-1185">Reference proteome</keyword>
<sequence length="506" mass="56836">MYFCKIATTAAEFDEIAALNYETFVEEIPQHETNTERRLVDRFHNENTYVVVYKEQQLIGMLAFRDKRPFSVDGKVGGPVEALLAAYDTSHLCEIRLLAIRKAYRNGRVFQKLAQAIYTYVYDRGYSAAVISGVTREEKLYRRIGFEAFSEATGTADAAFIPMILTRANCLQMQQQIRLEPMNFYPGPVAQTQLTHSALSHRSLAFEELYAKMQKKLCTLTNARHVSTLVGSGTLANDVMLGQLKAVVGAQRGLILANGEFGERLQKQAMHWGLNFDSHQVAWGAKFDAQVIRELIVENAYSWLVFVQGETSTGVWNGDLIEALADIDIHICIDGISSIGATPVDISRYLLATAVSGKAIGALSGLAFVFSNEHFTKNDAPLYSNLVHYQQQKLPFTLPAYLVANVVEALAHYPARFDVLNTRFKTLEQSAFARYKLSDAQGYPMIVSYQLPTEFLEIARLNGLLLHDESGYLKKQGLAQISIIGPQFDEAFKCLQRVFEWYQQVK</sequence>
<dbReference type="Gene3D" id="3.40.640.10">
    <property type="entry name" value="Type I PLP-dependent aspartate aminotransferase-like (Major domain)"/>
    <property type="match status" value="1"/>
</dbReference>
<proteinExistence type="predicted"/>
<evidence type="ECO:0000259" key="5">
    <source>
        <dbReference type="PROSITE" id="PS51186"/>
    </source>
</evidence>
<comment type="caution">
    <text evidence="6">The sequence shown here is derived from an EMBL/GenBank/DDBJ whole genome shotgun (WGS) entry which is preliminary data.</text>
</comment>
<accession>A0A433RUY4</accession>
<dbReference type="Proteomes" id="UP000288623">
    <property type="component" value="Unassembled WGS sequence"/>
</dbReference>
<dbReference type="InterPro" id="IPR016181">
    <property type="entry name" value="Acyl_CoA_acyltransferase"/>
</dbReference>
<dbReference type="AlphaFoldDB" id="A0A433RUY4"/>
<dbReference type="GO" id="GO:0008483">
    <property type="term" value="F:transaminase activity"/>
    <property type="evidence" value="ECO:0007669"/>
    <property type="project" value="UniProtKB-KW"/>
</dbReference>
<evidence type="ECO:0000313" key="6">
    <source>
        <dbReference type="EMBL" id="RUS57101.1"/>
    </source>
</evidence>
<dbReference type="PANTHER" id="PTHR42778">
    <property type="entry name" value="2-AMINOETHYLPHOSPHONATE--PYRUVATE TRANSAMINASE"/>
    <property type="match status" value="1"/>
</dbReference>
<dbReference type="SUPFAM" id="SSF53383">
    <property type="entry name" value="PLP-dependent transferases"/>
    <property type="match status" value="1"/>
</dbReference>
<evidence type="ECO:0000256" key="2">
    <source>
        <dbReference type="ARBA" id="ARBA00022576"/>
    </source>
</evidence>
<dbReference type="InterPro" id="IPR015424">
    <property type="entry name" value="PyrdxlP-dep_Trfase"/>
</dbReference>
<dbReference type="InterPro" id="IPR015421">
    <property type="entry name" value="PyrdxlP-dep_Trfase_major"/>
</dbReference>
<gene>
    <name evidence="6" type="ORF">QI30_07510</name>
</gene>
<dbReference type="PROSITE" id="PS51186">
    <property type="entry name" value="GNAT"/>
    <property type="match status" value="1"/>
</dbReference>
<comment type="cofactor">
    <cofactor evidence="1">
        <name>pyridoxal 5'-phosphate</name>
        <dbReference type="ChEBI" id="CHEBI:597326"/>
    </cofactor>
</comment>
<dbReference type="Gene3D" id="3.40.630.30">
    <property type="match status" value="1"/>
</dbReference>
<dbReference type="InterPro" id="IPR000182">
    <property type="entry name" value="GNAT_dom"/>
</dbReference>
<dbReference type="PANTHER" id="PTHR42778:SF1">
    <property type="entry name" value="2-AMINOETHYLPHOSPHONATE--PYRUVATE TRANSAMINASE"/>
    <property type="match status" value="1"/>
</dbReference>
<name>A0A433RUY4_9BACL</name>
<evidence type="ECO:0000256" key="4">
    <source>
        <dbReference type="ARBA" id="ARBA00022898"/>
    </source>
</evidence>
<dbReference type="EMBL" id="JTFC01000027">
    <property type="protein sequence ID" value="RUS57101.1"/>
    <property type="molecule type" value="Genomic_DNA"/>
</dbReference>
<evidence type="ECO:0000256" key="1">
    <source>
        <dbReference type="ARBA" id="ARBA00001933"/>
    </source>
</evidence>
<dbReference type="OrthoDB" id="389074at2"/>
<organism evidence="6 7">
    <name type="scientific">Candidatus Kurthia intestinigallinarum</name>
    <dbReference type="NCBI Taxonomy" id="1562256"/>
    <lineage>
        <taxon>Bacteria</taxon>
        <taxon>Bacillati</taxon>
        <taxon>Bacillota</taxon>
        <taxon>Bacilli</taxon>
        <taxon>Bacillales</taxon>
        <taxon>Caryophanaceae</taxon>
        <taxon>Kurthia</taxon>
    </lineage>
</organism>
<feature type="domain" description="N-acetyltransferase" evidence="5">
    <location>
        <begin position="1"/>
        <end position="168"/>
    </location>
</feature>
<keyword evidence="2" id="KW-0032">Aminotransferase</keyword>
<reference evidence="6 7" key="1">
    <citation type="submission" date="2014-11" db="EMBL/GenBank/DDBJ databases">
        <title>Genome sequence and analysis of novel Kurthia sp.</title>
        <authorList>
            <person name="Lawson J.N."/>
            <person name="Gonzalez J.E."/>
            <person name="Rinauldi L."/>
            <person name="Xuan Z."/>
            <person name="Firman A."/>
            <person name="Shaddox L."/>
            <person name="Trudeau A."/>
            <person name="Shah S."/>
            <person name="Reiman D."/>
        </authorList>
    </citation>
    <scope>NUCLEOTIDE SEQUENCE [LARGE SCALE GENOMIC DNA]</scope>
    <source>
        <strain evidence="6 7">3B1D</strain>
    </source>
</reference>
<protein>
    <recommendedName>
        <fullName evidence="5">N-acetyltransferase domain-containing protein</fullName>
    </recommendedName>
</protein>
<dbReference type="SUPFAM" id="SSF55729">
    <property type="entry name" value="Acyl-CoA N-acyltransferases (Nat)"/>
    <property type="match status" value="1"/>
</dbReference>
<dbReference type="GO" id="GO:0016747">
    <property type="term" value="F:acyltransferase activity, transferring groups other than amino-acyl groups"/>
    <property type="evidence" value="ECO:0007669"/>
    <property type="project" value="InterPro"/>
</dbReference>
<keyword evidence="4" id="KW-0663">Pyridoxal phosphate</keyword>
<dbReference type="Pfam" id="PF21926">
    <property type="entry name" value="FeeM"/>
    <property type="match status" value="1"/>
</dbReference>